<evidence type="ECO:0000259" key="3">
    <source>
        <dbReference type="Pfam" id="PF02591"/>
    </source>
</evidence>
<organism evidence="5 6">
    <name type="scientific">Corynebacterium spheniscorum</name>
    <dbReference type="NCBI Taxonomy" id="185761"/>
    <lineage>
        <taxon>Bacteria</taxon>
        <taxon>Bacillati</taxon>
        <taxon>Actinomycetota</taxon>
        <taxon>Actinomycetes</taxon>
        <taxon>Mycobacteriales</taxon>
        <taxon>Corynebacteriaceae</taxon>
        <taxon>Corynebacterium</taxon>
    </lineage>
</organism>
<dbReference type="Pfam" id="PF24481">
    <property type="entry name" value="CT398_CC"/>
    <property type="match status" value="1"/>
</dbReference>
<feature type="domain" description="CT398-like coiled coil hairpin" evidence="4">
    <location>
        <begin position="30"/>
        <end position="190"/>
    </location>
</feature>
<evidence type="ECO:0000313" key="5">
    <source>
        <dbReference type="EMBL" id="SFG30301.1"/>
    </source>
</evidence>
<dbReference type="Proteomes" id="UP000199065">
    <property type="component" value="Unassembled WGS sequence"/>
</dbReference>
<name>A0A1I2QX72_9CORY</name>
<proteinExistence type="predicted"/>
<dbReference type="InterPro" id="IPR056003">
    <property type="entry name" value="CT398_CC_hairpin"/>
</dbReference>
<reference evidence="5 6" key="1">
    <citation type="submission" date="2016-10" db="EMBL/GenBank/DDBJ databases">
        <authorList>
            <person name="de Groot N.N."/>
        </authorList>
    </citation>
    <scope>NUCLEOTIDE SEQUENCE [LARGE SCALE GENOMIC DNA]</scope>
    <source>
        <strain>J11</strain>
        <strain evidence="6">PG 39</strain>
    </source>
</reference>
<feature type="coiled-coil region" evidence="1">
    <location>
        <begin position="108"/>
        <end position="156"/>
    </location>
</feature>
<keyword evidence="6" id="KW-1185">Reference proteome</keyword>
<feature type="domain" description="C4-type zinc ribbon" evidence="3">
    <location>
        <begin position="202"/>
        <end position="233"/>
    </location>
</feature>
<evidence type="ECO:0000313" key="6">
    <source>
        <dbReference type="Proteomes" id="UP000199065"/>
    </source>
</evidence>
<sequence length="243" mass="27595">MKFAPEIQRNLLHMAIIRRQLEAGGAEIITPEQAELDELLEQQRRLRDAAASAAMAVEDMETEILRIQADERKLRRRVADDREALRATSDPEKRRDLEHDEYSAKSRIADLLSELAEAHNEIHALRSNHDNHGARLDELNKKVDLATRARDAAAESRHHLSEENIIEDIERIRGELPEELLEAYDAAYKEYGVGAAFFNGRSCGGCHMMLPANDRTRIRNLPEDEVAECPNCATLLVRTSLQN</sequence>
<dbReference type="OrthoDB" id="9784388at2"/>
<protein>
    <submittedName>
        <fullName evidence="5">Uncharacterized protein</fullName>
    </submittedName>
</protein>
<evidence type="ECO:0000256" key="1">
    <source>
        <dbReference type="SAM" id="Coils"/>
    </source>
</evidence>
<dbReference type="Gene3D" id="1.10.287.1490">
    <property type="match status" value="1"/>
</dbReference>
<dbReference type="InterPro" id="IPR003743">
    <property type="entry name" value="Zf-RING_7"/>
</dbReference>
<evidence type="ECO:0000256" key="2">
    <source>
        <dbReference type="SAM" id="MobiDB-lite"/>
    </source>
</evidence>
<keyword evidence="1" id="KW-0175">Coiled coil</keyword>
<dbReference type="AlphaFoldDB" id="A0A1I2QX72"/>
<dbReference type="EMBL" id="FOPJ01000002">
    <property type="protein sequence ID" value="SFG30301.1"/>
    <property type="molecule type" value="Genomic_DNA"/>
</dbReference>
<dbReference type="RefSeq" id="WP_092284168.1">
    <property type="nucleotide sequence ID" value="NZ_FOPJ01000002.1"/>
</dbReference>
<dbReference type="Pfam" id="PF02591">
    <property type="entry name" value="Zn_ribbon_9"/>
    <property type="match status" value="1"/>
</dbReference>
<evidence type="ECO:0000259" key="4">
    <source>
        <dbReference type="Pfam" id="PF24481"/>
    </source>
</evidence>
<feature type="region of interest" description="Disordered" evidence="2">
    <location>
        <begin position="78"/>
        <end position="101"/>
    </location>
</feature>
<gene>
    <name evidence="5" type="ORF">SAMN05660282_00560</name>
</gene>
<dbReference type="STRING" id="185761.SAMN05660282_00560"/>
<accession>A0A1I2QX72</accession>